<dbReference type="Gene3D" id="2.60.40.420">
    <property type="entry name" value="Cupredoxins - blue copper proteins"/>
    <property type="match status" value="1"/>
</dbReference>
<evidence type="ECO:0000256" key="2">
    <source>
        <dbReference type="SAM" id="SignalP"/>
    </source>
</evidence>
<dbReference type="InterPro" id="IPR052953">
    <property type="entry name" value="Ser-rich/MCO-related"/>
</dbReference>
<accession>A0ABR4MHH4</accession>
<dbReference type="Proteomes" id="UP001610728">
    <property type="component" value="Unassembled WGS sequence"/>
</dbReference>
<evidence type="ECO:0000256" key="1">
    <source>
        <dbReference type="SAM" id="MobiDB-lite"/>
    </source>
</evidence>
<keyword evidence="2" id="KW-0732">Signal</keyword>
<comment type="caution">
    <text evidence="3">The sequence shown here is derived from an EMBL/GenBank/DDBJ whole genome shotgun (WGS) entry which is preliminary data.</text>
</comment>
<feature type="compositionally biased region" description="Pro residues" evidence="1">
    <location>
        <begin position="28"/>
        <end position="37"/>
    </location>
</feature>
<feature type="compositionally biased region" description="Basic and acidic residues" evidence="1">
    <location>
        <begin position="278"/>
        <end position="311"/>
    </location>
</feature>
<protein>
    <submittedName>
        <fullName evidence="3">Extracellular serine-rich protein</fullName>
    </submittedName>
</protein>
<keyword evidence="4" id="KW-1185">Reference proteome</keyword>
<feature type="compositionally biased region" description="Polar residues" evidence="1">
    <location>
        <begin position="316"/>
        <end position="328"/>
    </location>
</feature>
<dbReference type="PANTHER" id="PTHR34883">
    <property type="entry name" value="SERINE-RICH PROTEIN, PUTATIVE-RELATED-RELATED"/>
    <property type="match status" value="1"/>
</dbReference>
<dbReference type="RefSeq" id="XP_070858908.1">
    <property type="nucleotide sequence ID" value="XM_071000575.1"/>
</dbReference>
<sequence length="375" mass="41605">MRFIAISLLAASAVLAVPTPASGEIEAPPDPAVPPPVNGEIEAPPDLDVPPPLDDEIEAPPDLDVPPPLDDEIEAPPIWEPPMIIPINVWPHSFDRSINFAKPGDILQFHFMPGYSSVVESTFENPCRPREFGFSAAPTEVFFFEYEASHVFQVTVLDYNPIWFYNGVNDQCNKEGAIGVVNPPWPYDKPFYDFRDAAQAQENTVDPYLNANGVFVPNPRFLRNQPKKPTEDKNTEEAKNTKDGDKEPETPQAVNSEAEQAETLKTEEAKMAEAQMAEESRKAEEAQKAEEARKAEEAALARQMEKGKQVAESEPGPSTSEEFNTPQEAVQPEGTRKEKVPFFTKKAPFFTQKAPPFFRKKKVSFATDLTGTGNS</sequence>
<proteinExistence type="predicted"/>
<feature type="region of interest" description="Disordered" evidence="1">
    <location>
        <begin position="24"/>
        <end position="68"/>
    </location>
</feature>
<dbReference type="PANTHER" id="PTHR34883:SF15">
    <property type="entry name" value="EXTRACELLULAR SERINE-RICH PROTEIN"/>
    <property type="match status" value="1"/>
</dbReference>
<reference evidence="3 4" key="1">
    <citation type="submission" date="2020-05" db="EMBL/GenBank/DDBJ databases">
        <title>Ceratocystis lukuohia genome.</title>
        <authorList>
            <person name="Harrington T.C."/>
            <person name="Kim K."/>
            <person name="Mayers C.G."/>
        </authorList>
    </citation>
    <scope>NUCLEOTIDE SEQUENCE [LARGE SCALE GENOMIC DNA]</scope>
    <source>
        <strain evidence="3 4">C4212</strain>
    </source>
</reference>
<dbReference type="GeneID" id="98117841"/>
<evidence type="ECO:0000313" key="4">
    <source>
        <dbReference type="Proteomes" id="UP001610728"/>
    </source>
</evidence>
<dbReference type="EMBL" id="JABSNW010000004">
    <property type="protein sequence ID" value="KAL2887728.1"/>
    <property type="molecule type" value="Genomic_DNA"/>
</dbReference>
<dbReference type="SUPFAM" id="SSF49503">
    <property type="entry name" value="Cupredoxins"/>
    <property type="match status" value="1"/>
</dbReference>
<organism evidence="3 4">
    <name type="scientific">Ceratocystis lukuohia</name>
    <dbReference type="NCBI Taxonomy" id="2019550"/>
    <lineage>
        <taxon>Eukaryota</taxon>
        <taxon>Fungi</taxon>
        <taxon>Dikarya</taxon>
        <taxon>Ascomycota</taxon>
        <taxon>Pezizomycotina</taxon>
        <taxon>Sordariomycetes</taxon>
        <taxon>Hypocreomycetidae</taxon>
        <taxon>Microascales</taxon>
        <taxon>Ceratocystidaceae</taxon>
        <taxon>Ceratocystis</taxon>
    </lineage>
</organism>
<name>A0ABR4MHH4_9PEZI</name>
<feature type="chain" id="PRO_5045045414" evidence="2">
    <location>
        <begin position="17"/>
        <end position="375"/>
    </location>
</feature>
<dbReference type="InterPro" id="IPR008972">
    <property type="entry name" value="Cupredoxin"/>
</dbReference>
<evidence type="ECO:0000313" key="3">
    <source>
        <dbReference type="EMBL" id="KAL2887728.1"/>
    </source>
</evidence>
<gene>
    <name evidence="3" type="ORF">HOO65_040065</name>
</gene>
<feature type="compositionally biased region" description="Basic and acidic residues" evidence="1">
    <location>
        <begin position="262"/>
        <end position="271"/>
    </location>
</feature>
<feature type="region of interest" description="Disordered" evidence="1">
    <location>
        <begin position="216"/>
        <end position="340"/>
    </location>
</feature>
<feature type="compositionally biased region" description="Basic and acidic residues" evidence="1">
    <location>
        <begin position="228"/>
        <end position="249"/>
    </location>
</feature>
<feature type="signal peptide" evidence="2">
    <location>
        <begin position="1"/>
        <end position="16"/>
    </location>
</feature>